<organism evidence="4 5">
    <name type="scientific">Candidatus Magasanikbacteria bacterium RIFOXYD2_FULL_41_14</name>
    <dbReference type="NCBI Taxonomy" id="1798709"/>
    <lineage>
        <taxon>Bacteria</taxon>
        <taxon>Candidatus Magasanikiibacteriota</taxon>
    </lineage>
</organism>
<evidence type="ECO:0000256" key="3">
    <source>
        <dbReference type="ARBA" id="ARBA00022679"/>
    </source>
</evidence>
<sequence length="369" mass="42621">MQNNDSKFKITIVYLTWNDEPQKYLTRALEAIGQQTYARENLRLVIVYNSHKEKESSQLSFVKTEIKKLENILPETVVLAPDKNLGFSGGNNLGMQWAIDSGCDYVFLHNADGYLAPGALAELVKALTIDANIGQAQALVRLYPQTDLINSAGNSVNYLGIGFCNYFKKPVASLNLPAISDIGYASGSATMIRTDLLKQLGKWNEDFYLYHEDLEYSWRLKINGYRVVLAKEAEFFHEYKFDKNLKKFYWLERNRHAFQYLFYRWPTLILTWPLEIGYNLVLLVVAGAGGWLPELLRVYGYWLNPSNWQKWRVGRCLNQQTRKLNDRQLLAQSTATVESAELVVSGPIKFCANLVFKIYYYILKLIIWW</sequence>
<reference evidence="4 5" key="1">
    <citation type="journal article" date="2016" name="Nat. Commun.">
        <title>Thousands of microbial genomes shed light on interconnected biogeochemical processes in an aquifer system.</title>
        <authorList>
            <person name="Anantharaman K."/>
            <person name="Brown C.T."/>
            <person name="Hug L.A."/>
            <person name="Sharon I."/>
            <person name="Castelle C.J."/>
            <person name="Probst A.J."/>
            <person name="Thomas B.C."/>
            <person name="Singh A."/>
            <person name="Wilkins M.J."/>
            <person name="Karaoz U."/>
            <person name="Brodie E.L."/>
            <person name="Williams K.H."/>
            <person name="Hubbard S.S."/>
            <person name="Banfield J.F."/>
        </authorList>
    </citation>
    <scope>NUCLEOTIDE SEQUENCE [LARGE SCALE GENOMIC DNA]</scope>
</reference>
<name>A0A1F6PFN6_9BACT</name>
<keyword evidence="3" id="KW-0808">Transferase</keyword>
<evidence type="ECO:0000256" key="2">
    <source>
        <dbReference type="ARBA" id="ARBA00022676"/>
    </source>
</evidence>
<dbReference type="AlphaFoldDB" id="A0A1F6PFN6"/>
<dbReference type="PANTHER" id="PTHR43179">
    <property type="entry name" value="RHAMNOSYLTRANSFERASE WBBL"/>
    <property type="match status" value="1"/>
</dbReference>
<accession>A0A1F6PFN6</accession>
<evidence type="ECO:0000313" key="4">
    <source>
        <dbReference type="EMBL" id="OGH94982.1"/>
    </source>
</evidence>
<dbReference type="Pfam" id="PF13641">
    <property type="entry name" value="Glyco_tranf_2_3"/>
    <property type="match status" value="1"/>
</dbReference>
<dbReference type="SUPFAM" id="SSF53448">
    <property type="entry name" value="Nucleotide-diphospho-sugar transferases"/>
    <property type="match status" value="1"/>
</dbReference>
<evidence type="ECO:0000256" key="1">
    <source>
        <dbReference type="ARBA" id="ARBA00006739"/>
    </source>
</evidence>
<dbReference type="Proteomes" id="UP000178254">
    <property type="component" value="Unassembled WGS sequence"/>
</dbReference>
<protein>
    <recommendedName>
        <fullName evidence="6">Glycosyltransferase 2-like domain-containing protein</fullName>
    </recommendedName>
</protein>
<gene>
    <name evidence="4" type="ORF">A2538_04815</name>
</gene>
<evidence type="ECO:0008006" key="6">
    <source>
        <dbReference type="Google" id="ProtNLM"/>
    </source>
</evidence>
<dbReference type="GO" id="GO:0016757">
    <property type="term" value="F:glycosyltransferase activity"/>
    <property type="evidence" value="ECO:0007669"/>
    <property type="project" value="UniProtKB-KW"/>
</dbReference>
<dbReference type="InterPro" id="IPR029044">
    <property type="entry name" value="Nucleotide-diphossugar_trans"/>
</dbReference>
<comment type="similarity">
    <text evidence="1">Belongs to the glycosyltransferase 2 family.</text>
</comment>
<dbReference type="EMBL" id="MFRE01000005">
    <property type="protein sequence ID" value="OGH94982.1"/>
    <property type="molecule type" value="Genomic_DNA"/>
</dbReference>
<keyword evidence="2" id="KW-0328">Glycosyltransferase</keyword>
<comment type="caution">
    <text evidence="4">The sequence shown here is derived from an EMBL/GenBank/DDBJ whole genome shotgun (WGS) entry which is preliminary data.</text>
</comment>
<dbReference type="PANTHER" id="PTHR43179:SF12">
    <property type="entry name" value="GALACTOFURANOSYLTRANSFERASE GLFT2"/>
    <property type="match status" value="1"/>
</dbReference>
<dbReference type="STRING" id="1798709.A2538_04815"/>
<proteinExistence type="inferred from homology"/>
<dbReference type="Gene3D" id="3.90.550.10">
    <property type="entry name" value="Spore Coat Polysaccharide Biosynthesis Protein SpsA, Chain A"/>
    <property type="match status" value="1"/>
</dbReference>
<evidence type="ECO:0000313" key="5">
    <source>
        <dbReference type="Proteomes" id="UP000178254"/>
    </source>
</evidence>